<sequence length="19" mass="2180">MLLKNQFAARFASRSRPVS</sequence>
<organism evidence="1">
    <name type="scientific">Anguilla anguilla</name>
    <name type="common">European freshwater eel</name>
    <name type="synonym">Muraena anguilla</name>
    <dbReference type="NCBI Taxonomy" id="7936"/>
    <lineage>
        <taxon>Eukaryota</taxon>
        <taxon>Metazoa</taxon>
        <taxon>Chordata</taxon>
        <taxon>Craniata</taxon>
        <taxon>Vertebrata</taxon>
        <taxon>Euteleostomi</taxon>
        <taxon>Actinopterygii</taxon>
        <taxon>Neopterygii</taxon>
        <taxon>Teleostei</taxon>
        <taxon>Anguilliformes</taxon>
        <taxon>Anguillidae</taxon>
        <taxon>Anguilla</taxon>
    </lineage>
</organism>
<reference evidence="1" key="1">
    <citation type="submission" date="2014-11" db="EMBL/GenBank/DDBJ databases">
        <authorList>
            <person name="Amaro Gonzalez C."/>
        </authorList>
    </citation>
    <scope>NUCLEOTIDE SEQUENCE</scope>
</reference>
<evidence type="ECO:0000313" key="1">
    <source>
        <dbReference type="EMBL" id="JAH73306.1"/>
    </source>
</evidence>
<protein>
    <submittedName>
        <fullName evidence="1">Uncharacterized protein</fullName>
    </submittedName>
</protein>
<accession>A0A0E9V5P0</accession>
<dbReference type="EMBL" id="GBXM01035271">
    <property type="protein sequence ID" value="JAH73306.1"/>
    <property type="molecule type" value="Transcribed_RNA"/>
</dbReference>
<name>A0A0E9V5P0_ANGAN</name>
<proteinExistence type="predicted"/>
<reference evidence="1" key="2">
    <citation type="journal article" date="2015" name="Fish Shellfish Immunol.">
        <title>Early steps in the European eel (Anguilla anguilla)-Vibrio vulnificus interaction in the gills: Role of the RtxA13 toxin.</title>
        <authorList>
            <person name="Callol A."/>
            <person name="Pajuelo D."/>
            <person name="Ebbesson L."/>
            <person name="Teles M."/>
            <person name="MacKenzie S."/>
            <person name="Amaro C."/>
        </authorList>
    </citation>
    <scope>NUCLEOTIDE SEQUENCE</scope>
</reference>
<dbReference type="AlphaFoldDB" id="A0A0E9V5P0"/>